<comment type="caution">
    <text evidence="1">The sequence shown here is derived from an EMBL/GenBank/DDBJ whole genome shotgun (WGS) entry which is preliminary data.</text>
</comment>
<keyword evidence="2" id="KW-1185">Reference proteome</keyword>
<dbReference type="EMBL" id="FJUW01000007">
    <property type="protein sequence ID" value="CZS93533.1"/>
    <property type="molecule type" value="Genomic_DNA"/>
</dbReference>
<accession>A0A1E1K627</accession>
<organism evidence="1 2">
    <name type="scientific">Rhynchosporium graminicola</name>
    <dbReference type="NCBI Taxonomy" id="2792576"/>
    <lineage>
        <taxon>Eukaryota</taxon>
        <taxon>Fungi</taxon>
        <taxon>Dikarya</taxon>
        <taxon>Ascomycota</taxon>
        <taxon>Pezizomycotina</taxon>
        <taxon>Leotiomycetes</taxon>
        <taxon>Helotiales</taxon>
        <taxon>Ploettnerulaceae</taxon>
        <taxon>Rhynchosporium</taxon>
    </lineage>
</organism>
<evidence type="ECO:0008006" key="3">
    <source>
        <dbReference type="Google" id="ProtNLM"/>
    </source>
</evidence>
<dbReference type="Gene3D" id="3.80.10.10">
    <property type="entry name" value="Ribonuclease Inhibitor"/>
    <property type="match status" value="1"/>
</dbReference>
<name>A0A1E1K627_9HELO</name>
<evidence type="ECO:0000313" key="1">
    <source>
        <dbReference type="EMBL" id="CZS93533.1"/>
    </source>
</evidence>
<protein>
    <recommendedName>
        <fullName evidence="3">F-box domain-containing protein</fullName>
    </recommendedName>
</protein>
<sequence>MAASNLPFEVKRLIYDHVDLATIKSLRLVSQDWATTGVELLFLPSFVIKSSVKDLSRLINIGSRQKTARQAARIIRTINFWSNDWDPLYLRSIVCSRHVHLTNYEVLHFVPTVEEQKALEELDGLIQQRTIDKNQGESMETLTEAFKQVPNLQTLHITCPNGFKHPILRKVWDEYNLETYRKPYRDAGPLRFRNILSAANEAGLNITKVRHEQFNDNFFITEWDTVNHWNWSILTKNLRSLSLDVNGIHESLNGSCFAFQTEDDTGHEDITSTSVPEMMPLLPHTLEYFAFRWESLHPFTLDIVATSATNLHTLSLIGIKIPPYAFLPFITSHVPKLRQLQLGNAELGLKLLSYEIDYDWEMILTILRDTFGNSKQLEKFQLSGVIKSAYGRNTAGVSSLGGPTWMLWPIYRTTDEEWQDLPWSHKRSRTKEIERFVVEQGEWPMVAADDVSDFVT</sequence>
<evidence type="ECO:0000313" key="2">
    <source>
        <dbReference type="Proteomes" id="UP000178129"/>
    </source>
</evidence>
<dbReference type="SUPFAM" id="SSF52047">
    <property type="entry name" value="RNI-like"/>
    <property type="match status" value="1"/>
</dbReference>
<reference evidence="2" key="1">
    <citation type="submission" date="2016-03" db="EMBL/GenBank/DDBJ databases">
        <authorList>
            <person name="Ploux O."/>
        </authorList>
    </citation>
    <scope>NUCLEOTIDE SEQUENCE [LARGE SCALE GENOMIC DNA]</scope>
    <source>
        <strain evidence="2">UK7</strain>
    </source>
</reference>
<gene>
    <name evidence="1" type="ORF">RCO7_10587</name>
</gene>
<dbReference type="Proteomes" id="UP000178129">
    <property type="component" value="Unassembled WGS sequence"/>
</dbReference>
<proteinExistence type="predicted"/>
<dbReference type="AlphaFoldDB" id="A0A1E1K627"/>
<dbReference type="InParanoid" id="A0A1E1K627"/>
<dbReference type="InterPro" id="IPR032675">
    <property type="entry name" value="LRR_dom_sf"/>
</dbReference>